<dbReference type="PANTHER" id="PTHR22846">
    <property type="entry name" value="WD40 REPEAT PROTEIN"/>
    <property type="match status" value="1"/>
</dbReference>
<dbReference type="PROSITE" id="PS50294">
    <property type="entry name" value="WD_REPEATS_REGION"/>
    <property type="match status" value="2"/>
</dbReference>
<dbReference type="PANTHER" id="PTHR22846:SF2">
    <property type="entry name" value="F-BOX-LIKE_WD REPEAT-CONTAINING PROTEIN EBI"/>
    <property type="match status" value="1"/>
</dbReference>
<dbReference type="InterPro" id="IPR015943">
    <property type="entry name" value="WD40/YVTN_repeat-like_dom_sf"/>
</dbReference>
<dbReference type="AlphaFoldDB" id="A0A2R6R5I4"/>
<dbReference type="InParanoid" id="A0A2R6R5I4"/>
<evidence type="ECO:0000313" key="6">
    <source>
        <dbReference type="EMBL" id="PSS21253.1"/>
    </source>
</evidence>
<evidence type="ECO:0000256" key="5">
    <source>
        <dbReference type="PROSITE-ProRule" id="PRU00221"/>
    </source>
</evidence>
<sequence length="216" mass="23645">MDISINSASQACEIPSSDVIVLEGHTSEVCACAWSPAGSILASESGDSTARIWTIADVTSRSSLQNGHSSVVVLKHVKGKTNEKNKDFTTLDWNVEGRLLATGSYDGQARIWSTNGELKSILNKHKGPIFSLKWSKKGDYILTGSVDKTAIVWDVKAEEWKQQIEFHSGPILDVDWRNNVSFATSSSDNMIYDCKVGETHPIKTFSGHQGEVNCVK</sequence>
<dbReference type="Proteomes" id="UP000241394">
    <property type="component" value="Chromosome LG9"/>
</dbReference>
<dbReference type="OrthoDB" id="1367865at2759"/>
<reference evidence="7" key="2">
    <citation type="journal article" date="2018" name="BMC Genomics">
        <title>A manually annotated Actinidia chinensis var. chinensis (kiwifruit) genome highlights the challenges associated with draft genomes and gene prediction in plants.</title>
        <authorList>
            <person name="Pilkington S.M."/>
            <person name="Crowhurst R."/>
            <person name="Hilario E."/>
            <person name="Nardozza S."/>
            <person name="Fraser L."/>
            <person name="Peng Y."/>
            <person name="Gunaseelan K."/>
            <person name="Simpson R."/>
            <person name="Tahir J."/>
            <person name="Deroles S.C."/>
            <person name="Templeton K."/>
            <person name="Luo Z."/>
            <person name="Davy M."/>
            <person name="Cheng C."/>
            <person name="McNeilage M."/>
            <person name="Scaglione D."/>
            <person name="Liu Y."/>
            <person name="Zhang Q."/>
            <person name="Datson P."/>
            <person name="De Silva N."/>
            <person name="Gardiner S.E."/>
            <person name="Bassett H."/>
            <person name="Chagne D."/>
            <person name="McCallum J."/>
            <person name="Dzierzon H."/>
            <person name="Deng C."/>
            <person name="Wang Y.Y."/>
            <person name="Barron L."/>
            <person name="Manako K."/>
            <person name="Bowen J."/>
            <person name="Foster T.M."/>
            <person name="Erridge Z.A."/>
            <person name="Tiffin H."/>
            <person name="Waite C.N."/>
            <person name="Davies K.M."/>
            <person name="Grierson E.P."/>
            <person name="Laing W.A."/>
            <person name="Kirk R."/>
            <person name="Chen X."/>
            <person name="Wood M."/>
            <person name="Montefiori M."/>
            <person name="Brummell D.A."/>
            <person name="Schwinn K.E."/>
            <person name="Catanach A."/>
            <person name="Fullerton C."/>
            <person name="Li D."/>
            <person name="Meiyalaghan S."/>
            <person name="Nieuwenhuizen N."/>
            <person name="Read N."/>
            <person name="Prakash R."/>
            <person name="Hunter D."/>
            <person name="Zhang H."/>
            <person name="McKenzie M."/>
            <person name="Knabel M."/>
            <person name="Harris A."/>
            <person name="Allan A.C."/>
            <person name="Gleave A."/>
            <person name="Chen A."/>
            <person name="Janssen B.J."/>
            <person name="Plunkett B."/>
            <person name="Ampomah-Dwamena C."/>
            <person name="Voogd C."/>
            <person name="Leif D."/>
            <person name="Lafferty D."/>
            <person name="Souleyre E.J.F."/>
            <person name="Varkonyi-Gasic E."/>
            <person name="Gambi F."/>
            <person name="Hanley J."/>
            <person name="Yao J.L."/>
            <person name="Cheung J."/>
            <person name="David K.M."/>
            <person name="Warren B."/>
            <person name="Marsh K."/>
            <person name="Snowden K.C."/>
            <person name="Lin-Wang K."/>
            <person name="Brian L."/>
            <person name="Martinez-Sanchez M."/>
            <person name="Wang M."/>
            <person name="Ileperuma N."/>
            <person name="Macnee N."/>
            <person name="Campin R."/>
            <person name="McAtee P."/>
            <person name="Drummond R.S.M."/>
            <person name="Espley R.V."/>
            <person name="Ireland H.S."/>
            <person name="Wu R."/>
            <person name="Atkinson R.G."/>
            <person name="Karunairetnam S."/>
            <person name="Bulley S."/>
            <person name="Chunkath S."/>
            <person name="Hanley Z."/>
            <person name="Storey R."/>
            <person name="Thrimawithana A.H."/>
            <person name="Thomson S."/>
            <person name="David C."/>
            <person name="Testolin R."/>
            <person name="Huang H."/>
            <person name="Hellens R.P."/>
            <person name="Schaffer R.J."/>
        </authorList>
    </citation>
    <scope>NUCLEOTIDE SEQUENCE [LARGE SCALE GENOMIC DNA]</scope>
    <source>
        <strain evidence="7">cv. Red5</strain>
    </source>
</reference>
<keyword evidence="3" id="KW-0677">Repeat</keyword>
<protein>
    <submittedName>
        <fullName evidence="6">F-box-like/WD repeat-containing protein</fullName>
    </submittedName>
</protein>
<keyword evidence="7" id="KW-1185">Reference proteome</keyword>
<dbReference type="Gene3D" id="2.130.10.10">
    <property type="entry name" value="YVTN repeat-like/Quinoprotein amine dehydrogenase"/>
    <property type="match status" value="1"/>
</dbReference>
<evidence type="ECO:0000313" key="7">
    <source>
        <dbReference type="Proteomes" id="UP000241394"/>
    </source>
</evidence>
<dbReference type="PROSITE" id="PS50082">
    <property type="entry name" value="WD_REPEATS_2"/>
    <property type="match status" value="3"/>
</dbReference>
<evidence type="ECO:0000256" key="2">
    <source>
        <dbReference type="ARBA" id="ARBA00022574"/>
    </source>
</evidence>
<proteinExistence type="predicted"/>
<dbReference type="Pfam" id="PF00400">
    <property type="entry name" value="WD40"/>
    <property type="match status" value="3"/>
</dbReference>
<dbReference type="GO" id="GO:0000118">
    <property type="term" value="C:histone deacetylase complex"/>
    <property type="evidence" value="ECO:0007669"/>
    <property type="project" value="TreeGrafter"/>
</dbReference>
<dbReference type="InterPro" id="IPR001680">
    <property type="entry name" value="WD40_rpt"/>
</dbReference>
<dbReference type="Gramene" id="PSS21253">
    <property type="protein sequence ID" value="PSS21253"/>
    <property type="gene ID" value="CEY00_Acc10297"/>
</dbReference>
<dbReference type="SUPFAM" id="SSF50978">
    <property type="entry name" value="WD40 repeat-like"/>
    <property type="match status" value="1"/>
</dbReference>
<name>A0A2R6R5I4_ACTCC</name>
<gene>
    <name evidence="6" type="ORF">CEY00_Acc10297</name>
</gene>
<feature type="repeat" description="WD" evidence="5">
    <location>
        <begin position="122"/>
        <end position="163"/>
    </location>
</feature>
<dbReference type="InterPro" id="IPR036322">
    <property type="entry name" value="WD40_repeat_dom_sf"/>
</dbReference>
<evidence type="ECO:0000256" key="4">
    <source>
        <dbReference type="ARBA" id="ARBA00023242"/>
    </source>
</evidence>
<evidence type="ECO:0000256" key="3">
    <source>
        <dbReference type="ARBA" id="ARBA00022737"/>
    </source>
</evidence>
<comment type="caution">
    <text evidence="6">The sequence shown here is derived from an EMBL/GenBank/DDBJ whole genome shotgun (WGS) entry which is preliminary data.</text>
</comment>
<comment type="subcellular location">
    <subcellularLocation>
        <location evidence="1">Nucleus</location>
    </subcellularLocation>
</comment>
<keyword evidence="2 5" id="KW-0853">WD repeat</keyword>
<dbReference type="SMART" id="SM00320">
    <property type="entry name" value="WD40"/>
    <property type="match status" value="4"/>
</dbReference>
<dbReference type="PRINTS" id="PR00320">
    <property type="entry name" value="GPROTEINBRPT"/>
</dbReference>
<dbReference type="STRING" id="1590841.A0A2R6R5I4"/>
<dbReference type="InterPro" id="IPR045183">
    <property type="entry name" value="Ebi-like"/>
</dbReference>
<dbReference type="InterPro" id="IPR019775">
    <property type="entry name" value="WD40_repeat_CS"/>
</dbReference>
<keyword evidence="4" id="KW-0539">Nucleus</keyword>
<dbReference type="EMBL" id="NKQK01000009">
    <property type="protein sequence ID" value="PSS21253.1"/>
    <property type="molecule type" value="Genomic_DNA"/>
</dbReference>
<feature type="repeat" description="WD" evidence="5">
    <location>
        <begin position="81"/>
        <end position="113"/>
    </location>
</feature>
<organism evidence="6 7">
    <name type="scientific">Actinidia chinensis var. chinensis</name>
    <name type="common">Chinese soft-hair kiwi</name>
    <dbReference type="NCBI Taxonomy" id="1590841"/>
    <lineage>
        <taxon>Eukaryota</taxon>
        <taxon>Viridiplantae</taxon>
        <taxon>Streptophyta</taxon>
        <taxon>Embryophyta</taxon>
        <taxon>Tracheophyta</taxon>
        <taxon>Spermatophyta</taxon>
        <taxon>Magnoliopsida</taxon>
        <taxon>eudicotyledons</taxon>
        <taxon>Gunneridae</taxon>
        <taxon>Pentapetalae</taxon>
        <taxon>asterids</taxon>
        <taxon>Ericales</taxon>
        <taxon>Actinidiaceae</taxon>
        <taxon>Actinidia</taxon>
    </lineage>
</organism>
<evidence type="ECO:0000256" key="1">
    <source>
        <dbReference type="ARBA" id="ARBA00004123"/>
    </source>
</evidence>
<dbReference type="GO" id="GO:0003714">
    <property type="term" value="F:transcription corepressor activity"/>
    <property type="evidence" value="ECO:0007669"/>
    <property type="project" value="InterPro"/>
</dbReference>
<dbReference type="OMA" id="IWTIADV"/>
<feature type="repeat" description="WD" evidence="5">
    <location>
        <begin position="22"/>
        <end position="63"/>
    </location>
</feature>
<dbReference type="InterPro" id="IPR020472">
    <property type="entry name" value="WD40_PAC1"/>
</dbReference>
<reference evidence="6 7" key="1">
    <citation type="submission" date="2017-07" db="EMBL/GenBank/DDBJ databases">
        <title>An improved, manually edited Actinidia chinensis var. chinensis (kiwifruit) genome highlights the challenges associated with draft genomes and gene prediction in plants.</title>
        <authorList>
            <person name="Pilkington S."/>
            <person name="Crowhurst R."/>
            <person name="Hilario E."/>
            <person name="Nardozza S."/>
            <person name="Fraser L."/>
            <person name="Peng Y."/>
            <person name="Gunaseelan K."/>
            <person name="Simpson R."/>
            <person name="Tahir J."/>
            <person name="Deroles S."/>
            <person name="Templeton K."/>
            <person name="Luo Z."/>
            <person name="Davy M."/>
            <person name="Cheng C."/>
            <person name="Mcneilage M."/>
            <person name="Scaglione D."/>
            <person name="Liu Y."/>
            <person name="Zhang Q."/>
            <person name="Datson P."/>
            <person name="De Silva N."/>
            <person name="Gardiner S."/>
            <person name="Bassett H."/>
            <person name="Chagne D."/>
            <person name="Mccallum J."/>
            <person name="Dzierzon H."/>
            <person name="Deng C."/>
            <person name="Wang Y.-Y."/>
            <person name="Barron N."/>
            <person name="Manako K."/>
            <person name="Bowen J."/>
            <person name="Foster T."/>
            <person name="Erridge Z."/>
            <person name="Tiffin H."/>
            <person name="Waite C."/>
            <person name="Davies K."/>
            <person name="Grierson E."/>
            <person name="Laing W."/>
            <person name="Kirk R."/>
            <person name="Chen X."/>
            <person name="Wood M."/>
            <person name="Montefiori M."/>
            <person name="Brummell D."/>
            <person name="Schwinn K."/>
            <person name="Catanach A."/>
            <person name="Fullerton C."/>
            <person name="Li D."/>
            <person name="Meiyalaghan S."/>
            <person name="Nieuwenhuizen N."/>
            <person name="Read N."/>
            <person name="Prakash R."/>
            <person name="Hunter D."/>
            <person name="Zhang H."/>
            <person name="Mckenzie M."/>
            <person name="Knabel M."/>
            <person name="Harris A."/>
            <person name="Allan A."/>
            <person name="Chen A."/>
            <person name="Janssen B."/>
            <person name="Plunkett B."/>
            <person name="Dwamena C."/>
            <person name="Voogd C."/>
            <person name="Leif D."/>
            <person name="Lafferty D."/>
            <person name="Souleyre E."/>
            <person name="Varkonyi-Gasic E."/>
            <person name="Gambi F."/>
            <person name="Hanley J."/>
            <person name="Yao J.-L."/>
            <person name="Cheung J."/>
            <person name="David K."/>
            <person name="Warren B."/>
            <person name="Marsh K."/>
            <person name="Snowden K."/>
            <person name="Lin-Wang K."/>
            <person name="Brian L."/>
            <person name="Martinez-Sanchez M."/>
            <person name="Wang M."/>
            <person name="Ileperuma N."/>
            <person name="Macnee N."/>
            <person name="Campin R."/>
            <person name="Mcatee P."/>
            <person name="Drummond R."/>
            <person name="Espley R."/>
            <person name="Ireland H."/>
            <person name="Wu R."/>
            <person name="Atkinson R."/>
            <person name="Karunairetnam S."/>
            <person name="Bulley S."/>
            <person name="Chunkath S."/>
            <person name="Hanley Z."/>
            <person name="Storey R."/>
            <person name="Thrimawithana A."/>
            <person name="Thomson S."/>
            <person name="David C."/>
            <person name="Testolin R."/>
        </authorList>
    </citation>
    <scope>NUCLEOTIDE SEQUENCE [LARGE SCALE GENOMIC DNA]</scope>
    <source>
        <strain evidence="7">cv. Red5</strain>
        <tissue evidence="6">Young leaf</tissue>
    </source>
</reference>
<accession>A0A2R6R5I4</accession>
<dbReference type="GO" id="GO:0006357">
    <property type="term" value="P:regulation of transcription by RNA polymerase II"/>
    <property type="evidence" value="ECO:0007669"/>
    <property type="project" value="TreeGrafter"/>
</dbReference>
<dbReference type="PROSITE" id="PS00678">
    <property type="entry name" value="WD_REPEATS_1"/>
    <property type="match status" value="1"/>
</dbReference>